<dbReference type="PRINTS" id="PR00420">
    <property type="entry name" value="RNGMNOXGNASE"/>
</dbReference>
<keyword evidence="3" id="KW-0560">Oxidoreductase</keyword>
<dbReference type="InterPro" id="IPR002938">
    <property type="entry name" value="FAD-bd"/>
</dbReference>
<keyword evidence="1" id="KW-0285">Flavoprotein</keyword>
<dbReference type="Proteomes" id="UP001597419">
    <property type="component" value="Unassembled WGS sequence"/>
</dbReference>
<sequence length="366" mass="39105">MKVAVIGAGLGGLCLAQGLRGAGVEVEVYERDPDVSGRFQGYRIGLGDLGCDAMLSCLPERLRELFAATTGTLSGSRENYGPDLELRDSRPPMSATTVDRQVLRQLLLTGIDVRFGKRLSGYRVLGDGRVRAGFADGSVTEADLLVGADGINSAVRAQLDPDTEPEDTGVRCVIGRTPLTDRFAALVPGFGAGVSDGEVMLMIGLMRFRRAPREAGAELGVPLPDVGDYVRWVLMPVPDHEDRPPRDTVLAAIDGWHPDLRALVEAADPRHTSRLAIRVVRPGARWPLGPVTLLGDAIHATSPSGGNGANTALYDARRLRDLLVEPRADLLGAVDAYETAMFDYGARAVEYSVAALDQFLPARPAA</sequence>
<name>A0ABW5GHX9_9PSEU</name>
<dbReference type="Pfam" id="PF01494">
    <property type="entry name" value="FAD_binding_3"/>
    <property type="match status" value="1"/>
</dbReference>
<evidence type="ECO:0000313" key="7">
    <source>
        <dbReference type="Proteomes" id="UP001597419"/>
    </source>
</evidence>
<comment type="caution">
    <text evidence="6">The sequence shown here is derived from an EMBL/GenBank/DDBJ whole genome shotgun (WGS) entry which is preliminary data.</text>
</comment>
<dbReference type="EMBL" id="JBHUKU010000008">
    <property type="protein sequence ID" value="MFD2460442.1"/>
    <property type="molecule type" value="Genomic_DNA"/>
</dbReference>
<organism evidence="6 7">
    <name type="scientific">Amycolatopsis samaneae</name>
    <dbReference type="NCBI Taxonomy" id="664691"/>
    <lineage>
        <taxon>Bacteria</taxon>
        <taxon>Bacillati</taxon>
        <taxon>Actinomycetota</taxon>
        <taxon>Actinomycetes</taxon>
        <taxon>Pseudonocardiales</taxon>
        <taxon>Pseudonocardiaceae</taxon>
        <taxon>Amycolatopsis</taxon>
    </lineage>
</organism>
<dbReference type="PANTHER" id="PTHR47178:SF5">
    <property type="entry name" value="FAD-BINDING DOMAIN-CONTAINING PROTEIN"/>
    <property type="match status" value="1"/>
</dbReference>
<dbReference type="RefSeq" id="WP_345397623.1">
    <property type="nucleotide sequence ID" value="NZ_BAABHG010000009.1"/>
</dbReference>
<evidence type="ECO:0000256" key="3">
    <source>
        <dbReference type="ARBA" id="ARBA00023002"/>
    </source>
</evidence>
<evidence type="ECO:0000313" key="6">
    <source>
        <dbReference type="EMBL" id="MFD2460442.1"/>
    </source>
</evidence>
<evidence type="ECO:0000259" key="5">
    <source>
        <dbReference type="Pfam" id="PF01494"/>
    </source>
</evidence>
<dbReference type="PANTHER" id="PTHR47178">
    <property type="entry name" value="MONOOXYGENASE, FAD-BINDING"/>
    <property type="match status" value="1"/>
</dbReference>
<feature type="domain" description="FAD-binding" evidence="5">
    <location>
        <begin position="2"/>
        <end position="324"/>
    </location>
</feature>
<evidence type="ECO:0000256" key="4">
    <source>
        <dbReference type="ARBA" id="ARBA00023033"/>
    </source>
</evidence>
<keyword evidence="4" id="KW-0503">Monooxygenase</keyword>
<keyword evidence="2" id="KW-0274">FAD</keyword>
<keyword evidence="7" id="KW-1185">Reference proteome</keyword>
<protein>
    <submittedName>
        <fullName evidence="6">NAD(P)/FAD-dependent oxidoreductase</fullName>
    </submittedName>
</protein>
<dbReference type="InterPro" id="IPR036188">
    <property type="entry name" value="FAD/NAD-bd_sf"/>
</dbReference>
<accession>A0ABW5GHX9</accession>
<evidence type="ECO:0000256" key="1">
    <source>
        <dbReference type="ARBA" id="ARBA00022630"/>
    </source>
</evidence>
<evidence type="ECO:0000256" key="2">
    <source>
        <dbReference type="ARBA" id="ARBA00022827"/>
    </source>
</evidence>
<proteinExistence type="predicted"/>
<dbReference type="Gene3D" id="3.50.50.60">
    <property type="entry name" value="FAD/NAD(P)-binding domain"/>
    <property type="match status" value="1"/>
</dbReference>
<reference evidence="7" key="1">
    <citation type="journal article" date="2019" name="Int. J. Syst. Evol. Microbiol.">
        <title>The Global Catalogue of Microorganisms (GCM) 10K type strain sequencing project: providing services to taxonomists for standard genome sequencing and annotation.</title>
        <authorList>
            <consortium name="The Broad Institute Genomics Platform"/>
            <consortium name="The Broad Institute Genome Sequencing Center for Infectious Disease"/>
            <person name="Wu L."/>
            <person name="Ma J."/>
        </authorList>
    </citation>
    <scope>NUCLEOTIDE SEQUENCE [LARGE SCALE GENOMIC DNA]</scope>
    <source>
        <strain evidence="7">CGMCC 4.7643</strain>
    </source>
</reference>
<dbReference type="SUPFAM" id="SSF51905">
    <property type="entry name" value="FAD/NAD(P)-binding domain"/>
    <property type="match status" value="1"/>
</dbReference>
<gene>
    <name evidence="6" type="ORF">ACFSYJ_17675</name>
</gene>